<dbReference type="InterPro" id="IPR036652">
    <property type="entry name" value="YjeF_N_dom_sf"/>
</dbReference>
<dbReference type="SUPFAM" id="SSF64153">
    <property type="entry name" value="YjeF N-terminal domain-like"/>
    <property type="match status" value="1"/>
</dbReference>
<name>A0A2P6MN52_9EUKA</name>
<comment type="caution">
    <text evidence="2">The sequence shown here is derived from an EMBL/GenBank/DDBJ whole genome shotgun (WGS) entry which is preliminary data.</text>
</comment>
<dbReference type="InterPro" id="IPR004443">
    <property type="entry name" value="YjeF_N_dom"/>
</dbReference>
<proteinExistence type="predicted"/>
<dbReference type="AlphaFoldDB" id="A0A2P6MN52"/>
<keyword evidence="2" id="KW-0449">Lipoprotein</keyword>
<dbReference type="Gene3D" id="3.40.50.10260">
    <property type="entry name" value="YjeF N-terminal domain"/>
    <property type="match status" value="1"/>
</dbReference>
<evidence type="ECO:0000313" key="3">
    <source>
        <dbReference type="Proteomes" id="UP000241769"/>
    </source>
</evidence>
<gene>
    <name evidence="2" type="ORF">PROFUN_03439</name>
</gene>
<evidence type="ECO:0000259" key="1">
    <source>
        <dbReference type="PROSITE" id="PS51385"/>
    </source>
</evidence>
<dbReference type="EMBL" id="MDYQ01000661">
    <property type="protein sequence ID" value="PRP73125.1"/>
    <property type="molecule type" value="Genomic_DNA"/>
</dbReference>
<protein>
    <submittedName>
        <fullName evidence="2">Apolipoprotein A-I-binding protein-like</fullName>
    </submittedName>
</protein>
<dbReference type="PROSITE" id="PS51385">
    <property type="entry name" value="YJEF_N"/>
    <property type="match status" value="1"/>
</dbReference>
<dbReference type="Proteomes" id="UP000241769">
    <property type="component" value="Unassembled WGS sequence"/>
</dbReference>
<keyword evidence="3" id="KW-1185">Reference proteome</keyword>
<reference evidence="2 3" key="1">
    <citation type="journal article" date="2018" name="Genome Biol. Evol.">
        <title>Multiple Roots of Fruiting Body Formation in Amoebozoa.</title>
        <authorList>
            <person name="Hillmann F."/>
            <person name="Forbes G."/>
            <person name="Novohradska S."/>
            <person name="Ferling I."/>
            <person name="Riege K."/>
            <person name="Groth M."/>
            <person name="Westermann M."/>
            <person name="Marz M."/>
            <person name="Spaller T."/>
            <person name="Winckler T."/>
            <person name="Schaap P."/>
            <person name="Glockner G."/>
        </authorList>
    </citation>
    <scope>NUCLEOTIDE SEQUENCE [LARGE SCALE GENOMIC DNA]</scope>
    <source>
        <strain evidence="2 3">Jena</strain>
    </source>
</reference>
<feature type="domain" description="YjeF N-terminal" evidence="1">
    <location>
        <begin position="34"/>
        <end position="66"/>
    </location>
</feature>
<feature type="non-terminal residue" evidence="2">
    <location>
        <position position="66"/>
    </location>
</feature>
<organism evidence="2 3">
    <name type="scientific">Planoprotostelium fungivorum</name>
    <dbReference type="NCBI Taxonomy" id="1890364"/>
    <lineage>
        <taxon>Eukaryota</taxon>
        <taxon>Amoebozoa</taxon>
        <taxon>Evosea</taxon>
        <taxon>Variosea</taxon>
        <taxon>Cavosteliida</taxon>
        <taxon>Cavosteliaceae</taxon>
        <taxon>Planoprotostelium</taxon>
    </lineage>
</organism>
<dbReference type="InParanoid" id="A0A2P6MN52"/>
<accession>A0A2P6MN52</accession>
<dbReference type="STRING" id="1890364.A0A2P6MN52"/>
<evidence type="ECO:0000313" key="2">
    <source>
        <dbReference type="EMBL" id="PRP73125.1"/>
    </source>
</evidence>
<sequence>MLLRCRNLTLRRPQLIPFRYKHDMTIKYLGQKEAQKIDEELMGPYGFAIEQLMELAGLSVANAVTK</sequence>
<dbReference type="OrthoDB" id="10064708at2759"/>